<feature type="region of interest" description="Disordered" evidence="1">
    <location>
        <begin position="29"/>
        <end position="49"/>
    </location>
</feature>
<dbReference type="AlphaFoldDB" id="A0A0L1IEY7"/>
<name>A0A0L1IEY7_PLAFA</name>
<evidence type="ECO:0000313" key="2">
    <source>
        <dbReference type="EMBL" id="KNG78191.1"/>
    </source>
</evidence>
<dbReference type="Proteomes" id="UP000054562">
    <property type="component" value="Unassembled WGS sequence"/>
</dbReference>
<gene>
    <name evidence="2" type="ORF">PFMG_04368</name>
</gene>
<accession>A0A0L1IEY7</accession>
<reference evidence="3" key="2">
    <citation type="submission" date="2015-07" db="EMBL/GenBank/DDBJ databases">
        <title>The genome sequence of Plasmodium falciparum IGH-CR14.</title>
        <authorList>
            <consortium name="The Broad Institute Genome Sequencing Platform"/>
            <person name="Volkman S.K."/>
            <person name="Neafsey D.E."/>
            <person name="Dash A.P."/>
            <person name="Chitnis C.E."/>
            <person name="Hartl D.L."/>
            <person name="Young S.K."/>
            <person name="Kodira C.D."/>
            <person name="Zeng Q."/>
            <person name="Koehrsen M."/>
            <person name="Godfrey P."/>
            <person name="Alvarado L."/>
            <person name="Berlin A."/>
            <person name="Borenstein D."/>
            <person name="Chen Z."/>
            <person name="Engels R."/>
            <person name="Freedman E."/>
            <person name="Gellesch M."/>
            <person name="Goldberg J."/>
            <person name="Griggs A."/>
            <person name="Gujja S."/>
            <person name="Heiman D."/>
            <person name="Hepburn T."/>
            <person name="Howarth C."/>
            <person name="Jen D."/>
            <person name="Larson L."/>
            <person name="Lewis B."/>
            <person name="Mehta T."/>
            <person name="Park D."/>
            <person name="Pearson M."/>
            <person name="Roberts A."/>
            <person name="Saif S."/>
            <person name="Shea T."/>
            <person name="Shenoy N."/>
            <person name="Sisk P."/>
            <person name="Stolte C."/>
            <person name="Sykes S."/>
            <person name="Walk T."/>
            <person name="White J."/>
            <person name="Yandava C."/>
            <person name="Wirth D.F."/>
            <person name="Nusbaum C."/>
            <person name="Birren B."/>
        </authorList>
    </citation>
    <scope>NUCLEOTIDE SEQUENCE [LARGE SCALE GENOMIC DNA]</scope>
    <source>
        <strain evidence="3">IGH-CR14</strain>
    </source>
</reference>
<organism evidence="2 3">
    <name type="scientific">Plasmodium falciparum IGH-CR14</name>
    <dbReference type="NCBI Taxonomy" id="580059"/>
    <lineage>
        <taxon>Eukaryota</taxon>
        <taxon>Sar</taxon>
        <taxon>Alveolata</taxon>
        <taxon>Apicomplexa</taxon>
        <taxon>Aconoidasida</taxon>
        <taxon>Haemosporida</taxon>
        <taxon>Plasmodiidae</taxon>
        <taxon>Plasmodium</taxon>
        <taxon>Plasmodium (Laverania)</taxon>
    </lineage>
</organism>
<sequence>MNMKSLYQMNHIGHPFMYPKMDITKMNKTNNQNIPNKAHNPNNSSNMNTTKKSYGTSLNYIKKENSSKNSIYNNYEYLDASHLEMLDLNKNIKNILPKPMKPSLDLESLCKETTSTMKKSKMHCMKSGENQNKNVKHFYEMGTPQIIGTYIQPLHHNTNSFNQNNFPKNHMFPLLPSSPFFQPPNFRTNLTQASSTFIPLPHANKSTNIYGMPSYLIPENKPQNLTVTVVPNKDKDSIEKEAKHLKALLDSSSKGIVNSTPDYQKIQPSTLSTTMTRKLYITNSSDPIDKKLSEWHNTHNSQIGWKKYRRGVYTFGKTEVILSLVHDKIIVKKINGKHIKDNLLTVEKFVSLNELYEIQQEENDNMLKKRGVKFFNF</sequence>
<feature type="compositionally biased region" description="Low complexity" evidence="1">
    <location>
        <begin position="35"/>
        <end position="49"/>
    </location>
</feature>
<evidence type="ECO:0000313" key="3">
    <source>
        <dbReference type="Proteomes" id="UP000054562"/>
    </source>
</evidence>
<protein>
    <submittedName>
        <fullName evidence="2">Uncharacterized protein</fullName>
    </submittedName>
</protein>
<proteinExistence type="predicted"/>
<reference evidence="3" key="1">
    <citation type="submission" date="2015-07" db="EMBL/GenBank/DDBJ databases">
        <title>Annotation of Plasmodium falciparum IGH-CR14.</title>
        <authorList>
            <consortium name="The Broad Institute Genome Sequencing Platform"/>
            <person name="Volkman S.K."/>
            <person name="Neafsey D.E."/>
            <person name="Dash A.P."/>
            <person name="Chitnis C.E."/>
            <person name="Hartl D.L."/>
            <person name="Young S.K."/>
            <person name="Zeng Q."/>
            <person name="Koehrsen M."/>
            <person name="Alvarado L."/>
            <person name="Berlin A."/>
            <person name="Borenstein D."/>
            <person name="Chapman S.B."/>
            <person name="Chen Z."/>
            <person name="Engels R."/>
            <person name="Freedman E."/>
            <person name="Gellesch M."/>
            <person name="Goldberg J."/>
            <person name="Griggs A."/>
            <person name="Gujja S."/>
            <person name="Heilman E.R."/>
            <person name="Heiman D.I."/>
            <person name="Howarth C."/>
            <person name="Jen D."/>
            <person name="Larson L."/>
            <person name="Mehta T."/>
            <person name="Neiman D."/>
            <person name="Park D."/>
            <person name="Pearson M."/>
            <person name="Roberts A."/>
            <person name="Saif S."/>
            <person name="Shea T."/>
            <person name="Shenoy N."/>
            <person name="Sisk P."/>
            <person name="Stolte C."/>
            <person name="Sykes S."/>
            <person name="Walk T."/>
            <person name="White J."/>
            <person name="Yandava C."/>
            <person name="Haas B."/>
            <person name="Henn M.R."/>
            <person name="Nusbaum C."/>
            <person name="Birren B."/>
        </authorList>
    </citation>
    <scope>NUCLEOTIDE SEQUENCE [LARGE SCALE GENOMIC DNA]</scope>
    <source>
        <strain evidence="3">IGH-CR14</strain>
    </source>
</reference>
<dbReference type="OrthoDB" id="391514at2759"/>
<dbReference type="EMBL" id="GG665479">
    <property type="protein sequence ID" value="KNG78191.1"/>
    <property type="molecule type" value="Genomic_DNA"/>
</dbReference>
<evidence type="ECO:0000256" key="1">
    <source>
        <dbReference type="SAM" id="MobiDB-lite"/>
    </source>
</evidence>